<reference evidence="1" key="1">
    <citation type="journal article" date="2021" name="Proc. Natl. Acad. Sci. U.S.A.">
        <title>A Catalog of Tens of Thousands of Viruses from Human Metagenomes Reveals Hidden Associations with Chronic Diseases.</title>
        <authorList>
            <person name="Tisza M.J."/>
            <person name="Buck C.B."/>
        </authorList>
    </citation>
    <scope>NUCLEOTIDE SEQUENCE</scope>
    <source>
        <strain evidence="1">CteZR38</strain>
    </source>
</reference>
<protein>
    <submittedName>
        <fullName evidence="1">Uncharacterized protein</fullName>
    </submittedName>
</protein>
<proteinExistence type="predicted"/>
<name>A0A8S5SMY4_9CAUD</name>
<evidence type="ECO:0000313" key="1">
    <source>
        <dbReference type="EMBL" id="DAF52428.1"/>
    </source>
</evidence>
<accession>A0A8S5SMY4</accession>
<sequence length="50" mass="5858">MISEECEKCAFYDPCDKEVPCCFEDAIIKCSILKEYLDDLKFKKEMKING</sequence>
<dbReference type="EMBL" id="BK032636">
    <property type="protein sequence ID" value="DAF52428.1"/>
    <property type="molecule type" value="Genomic_DNA"/>
</dbReference>
<organism evidence="1">
    <name type="scientific">Siphoviridae sp. cteZR38</name>
    <dbReference type="NCBI Taxonomy" id="2827906"/>
    <lineage>
        <taxon>Viruses</taxon>
        <taxon>Duplodnaviria</taxon>
        <taxon>Heunggongvirae</taxon>
        <taxon>Uroviricota</taxon>
        <taxon>Caudoviricetes</taxon>
    </lineage>
</organism>